<dbReference type="PANTHER" id="PTHR33529">
    <property type="entry name" value="SLR0882 PROTEIN-RELATED"/>
    <property type="match status" value="1"/>
</dbReference>
<feature type="transmembrane region" description="Helical" evidence="6">
    <location>
        <begin position="330"/>
        <end position="349"/>
    </location>
</feature>
<dbReference type="AlphaFoldDB" id="A0A2N5ZH74"/>
<evidence type="ECO:0000256" key="4">
    <source>
        <dbReference type="ARBA" id="ARBA00022989"/>
    </source>
</evidence>
<evidence type="ECO:0000256" key="1">
    <source>
        <dbReference type="ARBA" id="ARBA00004651"/>
    </source>
</evidence>
<evidence type="ECO:0000256" key="6">
    <source>
        <dbReference type="SAM" id="Phobius"/>
    </source>
</evidence>
<feature type="transmembrane region" description="Helical" evidence="6">
    <location>
        <begin position="12"/>
        <end position="40"/>
    </location>
</feature>
<keyword evidence="2" id="KW-1003">Cell membrane</keyword>
<reference evidence="7 8" key="1">
    <citation type="submission" date="2017-11" db="EMBL/GenBank/DDBJ databases">
        <title>Genome-resolved metagenomics identifies genetic mobility, metabolic interactions, and unexpected diversity in perchlorate-reducing communities.</title>
        <authorList>
            <person name="Barnum T.P."/>
            <person name="Figueroa I.A."/>
            <person name="Carlstrom C.I."/>
            <person name="Lucas L.N."/>
            <person name="Engelbrektson A.L."/>
            <person name="Coates J.D."/>
        </authorList>
    </citation>
    <scope>NUCLEOTIDE SEQUENCE [LARGE SCALE GENOMIC DNA]</scope>
    <source>
        <strain evidence="7">BM706</strain>
    </source>
</reference>
<comment type="subcellular location">
    <subcellularLocation>
        <location evidence="1">Cell membrane</location>
        <topology evidence="1">Multi-pass membrane protein</topology>
    </subcellularLocation>
</comment>
<sequence>MKYLDRYIVKEFFSPFFFGLFIYITIFIVDILMDLIDLFLTKDVPLIYIFKLFVYNIPALLVLVIPMSVLFATLLVIGNFSAQSEVIAFKSGGVSFYRITAPFFTLGVLLSIFSFFLADVVVPRANTKTKQVYNQILSKKPLPEITPGDFNAIGDKNIFFAGEEKDGEYLSNLLFEVNKEFPVLIIAKKAFIKGKSWIFSQGKIYDFGNTGQNYRRMDFNQMTTPVVIEKEINSTAKNSSEMNFFELKKKIDMYEKAKIDTKKLRYDLYMKTSLPLASLVFILIGAPLALAPVKTGKSIGMGLSILIIFLYYIFISVGKVLGTNGKIDPFLGAWLPNLVFITLGVILVIKARR</sequence>
<keyword evidence="3 6" id="KW-0812">Transmembrane</keyword>
<evidence type="ECO:0008006" key="9">
    <source>
        <dbReference type="Google" id="ProtNLM"/>
    </source>
</evidence>
<evidence type="ECO:0000256" key="5">
    <source>
        <dbReference type="ARBA" id="ARBA00023136"/>
    </source>
</evidence>
<accession>A0A2N5ZH74</accession>
<dbReference type="InterPro" id="IPR005495">
    <property type="entry name" value="LptG/LptF_permease"/>
</dbReference>
<feature type="transmembrane region" description="Helical" evidence="6">
    <location>
        <begin position="97"/>
        <end position="122"/>
    </location>
</feature>
<proteinExistence type="predicted"/>
<comment type="caution">
    <text evidence="7">The sequence shown here is derived from an EMBL/GenBank/DDBJ whole genome shotgun (WGS) entry which is preliminary data.</text>
</comment>
<feature type="transmembrane region" description="Helical" evidence="6">
    <location>
        <begin position="299"/>
        <end position="318"/>
    </location>
</feature>
<evidence type="ECO:0000256" key="2">
    <source>
        <dbReference type="ARBA" id="ARBA00022475"/>
    </source>
</evidence>
<evidence type="ECO:0000313" key="8">
    <source>
        <dbReference type="Proteomes" id="UP000234857"/>
    </source>
</evidence>
<dbReference type="Pfam" id="PF03739">
    <property type="entry name" value="LptF_LptG"/>
    <property type="match status" value="1"/>
</dbReference>
<keyword evidence="4 6" id="KW-1133">Transmembrane helix</keyword>
<dbReference type="EMBL" id="PKTG01000074">
    <property type="protein sequence ID" value="PLX18047.1"/>
    <property type="molecule type" value="Genomic_DNA"/>
</dbReference>
<evidence type="ECO:0000256" key="3">
    <source>
        <dbReference type="ARBA" id="ARBA00022692"/>
    </source>
</evidence>
<evidence type="ECO:0000313" key="7">
    <source>
        <dbReference type="EMBL" id="PLX18047.1"/>
    </source>
</evidence>
<keyword evidence="5 6" id="KW-0472">Membrane</keyword>
<feature type="transmembrane region" description="Helical" evidence="6">
    <location>
        <begin position="272"/>
        <end position="293"/>
    </location>
</feature>
<dbReference type="GO" id="GO:0015920">
    <property type="term" value="P:lipopolysaccharide transport"/>
    <property type="evidence" value="ECO:0007669"/>
    <property type="project" value="TreeGrafter"/>
</dbReference>
<dbReference type="Proteomes" id="UP000234857">
    <property type="component" value="Unassembled WGS sequence"/>
</dbReference>
<organism evidence="7 8">
    <name type="scientific">Muiribacterium halophilum</name>
    <dbReference type="NCBI Taxonomy" id="2053465"/>
    <lineage>
        <taxon>Bacteria</taxon>
        <taxon>Candidatus Muiribacteriota</taxon>
        <taxon>Candidatus Muiribacteriia</taxon>
        <taxon>Candidatus Muiribacteriales</taxon>
        <taxon>Candidatus Muiribacteriaceae</taxon>
        <taxon>Candidatus Muiribacterium</taxon>
    </lineage>
</organism>
<dbReference type="PANTHER" id="PTHR33529:SF6">
    <property type="entry name" value="YJGP_YJGQ FAMILY PERMEASE"/>
    <property type="match status" value="1"/>
</dbReference>
<dbReference type="GO" id="GO:0043190">
    <property type="term" value="C:ATP-binding cassette (ABC) transporter complex"/>
    <property type="evidence" value="ECO:0007669"/>
    <property type="project" value="TreeGrafter"/>
</dbReference>
<name>A0A2N5ZH74_MUIH1</name>
<protein>
    <recommendedName>
        <fullName evidence="9">YjgP/YjgQ family permease</fullName>
    </recommendedName>
</protein>
<feature type="transmembrane region" description="Helical" evidence="6">
    <location>
        <begin position="52"/>
        <end position="77"/>
    </location>
</feature>
<gene>
    <name evidence="7" type="ORF">C0601_05805</name>
</gene>